<reference evidence="1 2" key="1">
    <citation type="submission" date="2016-02" db="EMBL/GenBank/DDBJ databases">
        <title>Band-tailed pigeon sequencing and assembly.</title>
        <authorList>
            <person name="Soares A.E."/>
            <person name="Novak B.J."/>
            <person name="Rice E.S."/>
            <person name="O'Connell B."/>
            <person name="Chang D."/>
            <person name="Weber S."/>
            <person name="Shapiro B."/>
        </authorList>
    </citation>
    <scope>NUCLEOTIDE SEQUENCE [LARGE SCALE GENOMIC DNA]</scope>
    <source>
        <strain evidence="1">BTP2013</strain>
        <tissue evidence="1">Blood</tissue>
    </source>
</reference>
<gene>
    <name evidence="1" type="ORF">AV530_011762</name>
</gene>
<accession>A0A1V4KLQ3</accession>
<sequence length="70" mass="8109">MEFKKGKKQLNRGRRAALNWNCNRKVENEKDEDSLHNSFSRTAVWNCAETNDPLLLERTKDTSVGNDLSQ</sequence>
<name>A0A1V4KLQ3_PATFA</name>
<evidence type="ECO:0000313" key="2">
    <source>
        <dbReference type="Proteomes" id="UP000190648"/>
    </source>
</evidence>
<evidence type="ECO:0000313" key="1">
    <source>
        <dbReference type="EMBL" id="OPJ85323.1"/>
    </source>
</evidence>
<keyword evidence="2" id="KW-1185">Reference proteome</keyword>
<dbReference type="AlphaFoldDB" id="A0A1V4KLQ3"/>
<dbReference type="EMBL" id="LSYS01002888">
    <property type="protein sequence ID" value="OPJ85323.1"/>
    <property type="molecule type" value="Genomic_DNA"/>
</dbReference>
<organism evidence="1 2">
    <name type="scientific">Patagioenas fasciata monilis</name>
    <dbReference type="NCBI Taxonomy" id="372326"/>
    <lineage>
        <taxon>Eukaryota</taxon>
        <taxon>Metazoa</taxon>
        <taxon>Chordata</taxon>
        <taxon>Craniata</taxon>
        <taxon>Vertebrata</taxon>
        <taxon>Euteleostomi</taxon>
        <taxon>Archelosauria</taxon>
        <taxon>Archosauria</taxon>
        <taxon>Dinosauria</taxon>
        <taxon>Saurischia</taxon>
        <taxon>Theropoda</taxon>
        <taxon>Coelurosauria</taxon>
        <taxon>Aves</taxon>
        <taxon>Neognathae</taxon>
        <taxon>Neoaves</taxon>
        <taxon>Columbimorphae</taxon>
        <taxon>Columbiformes</taxon>
        <taxon>Columbidae</taxon>
        <taxon>Patagioenas</taxon>
    </lineage>
</organism>
<protein>
    <submittedName>
        <fullName evidence="1">Uncharacterized protein</fullName>
    </submittedName>
</protein>
<comment type="caution">
    <text evidence="1">The sequence shown here is derived from an EMBL/GenBank/DDBJ whole genome shotgun (WGS) entry which is preliminary data.</text>
</comment>
<dbReference type="Proteomes" id="UP000190648">
    <property type="component" value="Unassembled WGS sequence"/>
</dbReference>
<proteinExistence type="predicted"/>